<evidence type="ECO:0000259" key="2">
    <source>
        <dbReference type="SMART" id="SM00470"/>
    </source>
</evidence>
<gene>
    <name evidence="3" type="ORF">HJ588_15620</name>
</gene>
<protein>
    <submittedName>
        <fullName evidence="3">ParB/RepB/Spo0J family partition protein</fullName>
    </submittedName>
</protein>
<evidence type="ECO:0000256" key="1">
    <source>
        <dbReference type="SAM" id="MobiDB-lite"/>
    </source>
</evidence>
<evidence type="ECO:0000313" key="4">
    <source>
        <dbReference type="Proteomes" id="UP000557772"/>
    </source>
</evidence>
<dbReference type="GO" id="GO:0007059">
    <property type="term" value="P:chromosome segregation"/>
    <property type="evidence" value="ECO:0007669"/>
    <property type="project" value="TreeGrafter"/>
</dbReference>
<proteinExistence type="predicted"/>
<dbReference type="EMBL" id="JABENB010000003">
    <property type="protein sequence ID" value="NNG40693.1"/>
    <property type="molecule type" value="Genomic_DNA"/>
</dbReference>
<dbReference type="Gene3D" id="1.10.10.2830">
    <property type="match status" value="1"/>
</dbReference>
<reference evidence="3 4" key="1">
    <citation type="submission" date="2020-05" db="EMBL/GenBank/DDBJ databases">
        <title>Flexivirga sp. ID2601S isolated from air conditioner.</title>
        <authorList>
            <person name="Kim D.H."/>
        </authorList>
    </citation>
    <scope>NUCLEOTIDE SEQUENCE [LARGE SCALE GENOMIC DNA]</scope>
    <source>
        <strain evidence="3 4">ID2601S</strain>
    </source>
</reference>
<dbReference type="AlphaFoldDB" id="A0A849AKX6"/>
<dbReference type="CDD" id="cd16387">
    <property type="entry name" value="ParB_N_Srx"/>
    <property type="match status" value="1"/>
</dbReference>
<organism evidence="3 4">
    <name type="scientific">Flexivirga aerilata</name>
    <dbReference type="NCBI Taxonomy" id="1656889"/>
    <lineage>
        <taxon>Bacteria</taxon>
        <taxon>Bacillati</taxon>
        <taxon>Actinomycetota</taxon>
        <taxon>Actinomycetes</taxon>
        <taxon>Micrococcales</taxon>
        <taxon>Dermacoccaceae</taxon>
        <taxon>Flexivirga</taxon>
    </lineage>
</organism>
<sequence>MTTPRCPQPPESQPGPYARAGRIALALFLFHSGGIMSTAPTEEVATETVVAIDPRQVQIGANVRLDANVDKEFVANVREEGVIVPVVGYFDGDAHYVVVDGQRRTLAAIEAKQATIPAFATRRREDADRIVAQMSANHHRVAITAAERAKGFEQLAGFGMSAAQIAKKTGYKRPEVDAGLKVAGSDLASKATERWGFLTLEQAAALAEFDQDADALQALTVAAERGSGFDHELQRQRDKRDDREAIKAFAEQLTADGVTVIERPPHDHKTILRLNQLDDAEGNRITPETHADCPGHAAYVTREWRWIETDAKDDEDAADEQEQVTVATYVCTDAKAHGHVDRWAGGYGGSTKKKAADMSEAEREAARAERRDVIESNKAWKSAETVRAAFVVKFLTRKSAPKGSAAFVVATIAEEGHWLSDHRTPTKADELLNGGKARMRADRAKAAENVTEGRALMLAVGQCCAAYEAQMGTHTWRNVTPGPARYLAFLAANGYELADVEKRAAGLDKPAPKPRAKKARKATTPPPETKAPEGNTAASSDEHPAA</sequence>
<evidence type="ECO:0000313" key="3">
    <source>
        <dbReference type="EMBL" id="NNG40693.1"/>
    </source>
</evidence>
<name>A0A849AKX6_9MICO</name>
<comment type="caution">
    <text evidence="3">The sequence shown here is derived from an EMBL/GenBank/DDBJ whole genome shotgun (WGS) entry which is preliminary data.</text>
</comment>
<dbReference type="GO" id="GO:0005694">
    <property type="term" value="C:chromosome"/>
    <property type="evidence" value="ECO:0007669"/>
    <property type="project" value="TreeGrafter"/>
</dbReference>
<dbReference type="SMART" id="SM00470">
    <property type="entry name" value="ParB"/>
    <property type="match status" value="1"/>
</dbReference>
<dbReference type="PANTHER" id="PTHR33375">
    <property type="entry name" value="CHROMOSOME-PARTITIONING PROTEIN PARB-RELATED"/>
    <property type="match status" value="1"/>
</dbReference>
<feature type="region of interest" description="Disordered" evidence="1">
    <location>
        <begin position="504"/>
        <end position="546"/>
    </location>
</feature>
<dbReference type="PANTHER" id="PTHR33375:SF1">
    <property type="entry name" value="CHROMOSOME-PARTITIONING PROTEIN PARB-RELATED"/>
    <property type="match status" value="1"/>
</dbReference>
<dbReference type="RefSeq" id="WP_171157368.1">
    <property type="nucleotide sequence ID" value="NZ_JABENB010000003.1"/>
</dbReference>
<accession>A0A849AKX6</accession>
<dbReference type="InterPro" id="IPR003115">
    <property type="entry name" value="ParB_N"/>
</dbReference>
<dbReference type="Gene3D" id="3.90.1530.30">
    <property type="match status" value="1"/>
</dbReference>
<dbReference type="Pfam" id="PF02195">
    <property type="entry name" value="ParB_N"/>
    <property type="match status" value="1"/>
</dbReference>
<keyword evidence="4" id="KW-1185">Reference proteome</keyword>
<dbReference type="InterPro" id="IPR050336">
    <property type="entry name" value="Chromosome_partition/occlusion"/>
</dbReference>
<dbReference type="SUPFAM" id="SSF110849">
    <property type="entry name" value="ParB/Sulfiredoxin"/>
    <property type="match status" value="1"/>
</dbReference>
<feature type="compositionally biased region" description="Basic residues" evidence="1">
    <location>
        <begin position="512"/>
        <end position="521"/>
    </location>
</feature>
<dbReference type="InterPro" id="IPR036086">
    <property type="entry name" value="ParB/Sulfiredoxin_sf"/>
</dbReference>
<feature type="domain" description="ParB-like N-terminal" evidence="2">
    <location>
        <begin position="50"/>
        <end position="138"/>
    </location>
</feature>
<dbReference type="SUPFAM" id="SSF109709">
    <property type="entry name" value="KorB DNA-binding domain-like"/>
    <property type="match status" value="1"/>
</dbReference>
<dbReference type="Proteomes" id="UP000557772">
    <property type="component" value="Unassembled WGS sequence"/>
</dbReference>